<dbReference type="GO" id="GO:0032259">
    <property type="term" value="P:methylation"/>
    <property type="evidence" value="ECO:0007669"/>
    <property type="project" value="UniProtKB-KW"/>
</dbReference>
<gene>
    <name evidence="2" type="ORF">LZG35_08030</name>
</gene>
<comment type="caution">
    <text evidence="2">The sequence shown here is derived from an EMBL/GenBank/DDBJ whole genome shotgun (WGS) entry which is preliminary data.</text>
</comment>
<proteinExistence type="predicted"/>
<dbReference type="EMBL" id="JAJVKT010000008">
    <property type="protein sequence ID" value="MCE7508586.1"/>
    <property type="molecule type" value="Genomic_DNA"/>
</dbReference>
<evidence type="ECO:0000313" key="3">
    <source>
        <dbReference type="Proteomes" id="UP001107961"/>
    </source>
</evidence>
<dbReference type="AlphaFoldDB" id="A0A9Q3W3G9"/>
<name>A0A9Q3W3G9_9GAMM</name>
<dbReference type="InterPro" id="IPR029063">
    <property type="entry name" value="SAM-dependent_MTases_sf"/>
</dbReference>
<dbReference type="InterPro" id="IPR013216">
    <property type="entry name" value="Methyltransf_11"/>
</dbReference>
<accession>A0A9Q3W3G9</accession>
<keyword evidence="2" id="KW-0808">Transferase</keyword>
<keyword evidence="2" id="KW-0489">Methyltransferase</keyword>
<evidence type="ECO:0000259" key="1">
    <source>
        <dbReference type="Pfam" id="PF08241"/>
    </source>
</evidence>
<sequence length="260" mass="29443">MQLPPLPRGPYRRHPQDMPHRFDRWLDSDAGRALLNEERELLADWLPRLVGQRAVSVGSSASRDMLEGIRIPWCCNVTPPELGGGQIQAQAKALPIAKNSVDVLLLHHGLEFQDEPHQVLREAAGCVAPGGMIAVVSFQPVSLLGLARWFRPGASRRPGWVGRYFTPYRVSDWLQVLGFEVEGLASGFHNLPLGERGRRRLAWLEWLGRRLWWRHGACYLLVARKRAAMVRPLAPSFRRGEPSRPTVISVPLARWQRNVE</sequence>
<dbReference type="KEGG" id="axe:P40_11375"/>
<dbReference type="GO" id="GO:0008757">
    <property type="term" value="F:S-adenosylmethionine-dependent methyltransferase activity"/>
    <property type="evidence" value="ECO:0007669"/>
    <property type="project" value="InterPro"/>
</dbReference>
<dbReference type="Gene3D" id="3.40.50.150">
    <property type="entry name" value="Vaccinia Virus protein VP39"/>
    <property type="match status" value="1"/>
</dbReference>
<organism evidence="2 3">
    <name type="scientific">Alloalcanivorax xenomutans</name>
    <dbReference type="NCBI Taxonomy" id="1094342"/>
    <lineage>
        <taxon>Bacteria</taxon>
        <taxon>Pseudomonadati</taxon>
        <taxon>Pseudomonadota</taxon>
        <taxon>Gammaproteobacteria</taxon>
        <taxon>Oceanospirillales</taxon>
        <taxon>Alcanivoracaceae</taxon>
        <taxon>Alloalcanivorax</taxon>
    </lineage>
</organism>
<keyword evidence="3" id="KW-1185">Reference proteome</keyword>
<feature type="domain" description="Methyltransferase type 11" evidence="1">
    <location>
        <begin position="87"/>
        <end position="134"/>
    </location>
</feature>
<dbReference type="SUPFAM" id="SSF53335">
    <property type="entry name" value="S-adenosyl-L-methionine-dependent methyltransferases"/>
    <property type="match status" value="1"/>
</dbReference>
<dbReference type="GeneID" id="94686922"/>
<dbReference type="RefSeq" id="WP_022994981.1">
    <property type="nucleotide sequence ID" value="NZ_CBDDTQ010000005.1"/>
</dbReference>
<protein>
    <submittedName>
        <fullName evidence="2">Methyltransferase domain-containing protein</fullName>
    </submittedName>
</protein>
<reference evidence="2" key="1">
    <citation type="submission" date="2022-01" db="EMBL/GenBank/DDBJ databases">
        <authorList>
            <person name="Karlyshev A.V."/>
            <person name="Jaspars M."/>
        </authorList>
    </citation>
    <scope>NUCLEOTIDE SEQUENCE</scope>
    <source>
        <strain evidence="2">AGSA3-2</strain>
    </source>
</reference>
<dbReference type="Pfam" id="PF08241">
    <property type="entry name" value="Methyltransf_11"/>
    <property type="match status" value="1"/>
</dbReference>
<dbReference type="Proteomes" id="UP001107961">
    <property type="component" value="Unassembled WGS sequence"/>
</dbReference>
<evidence type="ECO:0000313" key="2">
    <source>
        <dbReference type="EMBL" id="MCE7508586.1"/>
    </source>
</evidence>